<feature type="compositionally biased region" description="Basic and acidic residues" evidence="1">
    <location>
        <begin position="1357"/>
        <end position="1375"/>
    </location>
</feature>
<dbReference type="Proteomes" id="UP000590811">
    <property type="component" value="Unassembled WGS sequence"/>
</dbReference>
<comment type="caution">
    <text evidence="3">The sequence shown here is derived from an EMBL/GenBank/DDBJ whole genome shotgun (WGS) entry which is preliminary data.</text>
</comment>
<gene>
    <name evidence="3" type="ORF">FHW14_003710</name>
</gene>
<dbReference type="EMBL" id="JACHVT010000015">
    <property type="protein sequence ID" value="MBB2988515.1"/>
    <property type="molecule type" value="Genomic_DNA"/>
</dbReference>
<keyword evidence="3" id="KW-0808">Transferase</keyword>
<name>A0A839Q2F5_9MICO</name>
<keyword evidence="3" id="KW-0418">Kinase</keyword>
<evidence type="ECO:0000313" key="4">
    <source>
        <dbReference type="Proteomes" id="UP000590811"/>
    </source>
</evidence>
<evidence type="ECO:0000259" key="2">
    <source>
        <dbReference type="SMART" id="SM00382"/>
    </source>
</evidence>
<dbReference type="InterPro" id="IPR003593">
    <property type="entry name" value="AAA+_ATPase"/>
</dbReference>
<evidence type="ECO:0000256" key="1">
    <source>
        <dbReference type="SAM" id="MobiDB-lite"/>
    </source>
</evidence>
<dbReference type="InterPro" id="IPR027417">
    <property type="entry name" value="P-loop_NTPase"/>
</dbReference>
<sequence length="1737" mass="186689">MSLGPTHFGYYFQDLVTGVALVDLLLGTAKSITVDTKGFDGDRFDDVNIVYTDDRRVRLQIKHTTTDRLLSKETFSQDKRHLKLNKVLDSLLTDLASCPGTTYRIVVRDSGPDDDLSLVLLRLSPADRPDDPLPGITTQKYRFDPDALQRNEPWATLVGHLSSQDLRDACDALTVDTDAPAASINFSDPGPAERVLLRRVRDELGAGRPPNSDVSPEFAAHALALAATSARVTESGVITRDAIDPRLGLRVDFGAVSEGHPVDTEFAVAREGAATAIRAQIGATIAGGGRVVVVGGPGTGKSWLSEQLAETYREDDWIVARHHCWLGADDANRQERVLADVVIGSLLDQLGRASPEATKDLRPKYATSAAALEQALKDSRDAEPGRNVLLIVDGLDHVDRVVGLSTSQSEDPSRLLVKELAAVTLQPGVCLVIASQPGAHLDPAAPVSDPVQMPPMSWDEIKVLAKKHGLLESPDGSGPVEAAVETTIVGLIHDRSRGNALYATYLCKLALGTSPYVTQDGPVTANDLIYLLERVPDTATTVEEYYDYLRGAMTDSQIFATDTLALCDFALTPDELGEVLGKPIDAFVLPALRTLAPVLNTEPGLGGLRLHHESFARHILRTIEGSTAAAIRNNLAGWLKARGFLADSRAFRHLPGLLAALGNYDELKALVGPPFVAHGITALHSPAALQRVLIVVAREAEMRLDWPTLITCVELRKALDTYENGALSDTIIEYADVVVSVVGADHVAERLLYDGQATFPPRWGLRILDAVDKAGVAAPWKAYLDAWATQERIQRSTYSSDDDGTLQLALQRGALRLRAQRGGIDPSIIPDVAEHLEGDHQASLRDLVATFAACLPAEFMTGIADAMTDPTTAAHTYLALADLAACGTTGLPDPAELATTAWSLDPTADAIGFLIHGITPQDLLIGLGIADLEADLDAATDLVLEQTYANEEAVKRWLTLTTLAQAIDPTLPVKVLGKLSGAGFYRAWLRYTIATGGLLDDVRRGFSTPEDASTAVTVALTDLASEAKPFIGKPRACDLYSIHDQIHQVVEDSLLVVQPTDLDAVLDHLVAIGDGTTTTTNFGLAANGPLTTNALLAILSRAAAHIGTEAVHALVPKMIKRRDDHHSIFGTQADFELEIARICVAAGDLDQARECWNRTAGHLANYGGHKDPTLSEIVDSLKDIKDVTQARERLGKVVDLVYLVRQHTNGRDTSHYATQWWEIAASIDPVAAARDAADLYLDTLGFEDARADSAHTKLLQVHATSADPAVLAALRLTTSPTWRSPHIDLEVLTRLKDDLGISQPVDRMLAVIANAIAGTYDNLPMQYSSEASKEVVDADLIDAVIALGGSGFTRRTARADEPQNARFADDPRPKPSDLVKRLVAEQQPAAPEGRAGAMTIAQAIDRHRYRDDETPTPTWTLDAATNMIGYRILEASIVDGPEAGIALVNDVAREISTFNDQGIFVALGEGLAAHHDDNDAVATVASYCLTTAYERIRGGGGWRQFAGRERRQLWVQAHDLDPDTAERVLAAAVTQRVTADSYRSYGTTQGLVAAFAARPTRSPGGTPIQCWDASYTIIKHRLPGTAEPGTHVYHPTPAGESAAELDTAVATLAVSTIAQASREQIRLALLGASFLLTLRPTIGQAAIAYLLQCELDAGRTTWLLEVIQSHVPTGDLEDDLANSLTKLAAGNWLSTRVLAARILKRHGRPVPELPATAAAPHVTAAIQTLLAEQVGNR</sequence>
<feature type="region of interest" description="Disordered" evidence="1">
    <location>
        <begin position="1356"/>
        <end position="1375"/>
    </location>
</feature>
<proteinExistence type="predicted"/>
<organism evidence="3 4">
    <name type="scientific">Terracoccus luteus</name>
    <dbReference type="NCBI Taxonomy" id="53356"/>
    <lineage>
        <taxon>Bacteria</taxon>
        <taxon>Bacillati</taxon>
        <taxon>Actinomycetota</taxon>
        <taxon>Actinomycetes</taxon>
        <taxon>Micrococcales</taxon>
        <taxon>Intrasporangiaceae</taxon>
        <taxon>Terracoccus</taxon>
    </lineage>
</organism>
<dbReference type="Gene3D" id="3.40.50.300">
    <property type="entry name" value="P-loop containing nucleotide triphosphate hydrolases"/>
    <property type="match status" value="1"/>
</dbReference>
<dbReference type="InterPro" id="IPR007111">
    <property type="entry name" value="NACHT_NTPase"/>
</dbReference>
<reference evidence="3 4" key="1">
    <citation type="submission" date="2020-08" db="EMBL/GenBank/DDBJ databases">
        <title>Genomic Encyclopedia of Type Strains, Phase IV (KMG-V): Genome sequencing to study the core and pangenomes of soil and plant-associated prokaryotes.</title>
        <authorList>
            <person name="Whitman W."/>
        </authorList>
    </citation>
    <scope>NUCLEOTIDE SEQUENCE [LARGE SCALE GENOMIC DNA]</scope>
    <source>
        <strain evidence="3 4">B3ACCR2</strain>
    </source>
</reference>
<dbReference type="RefSeq" id="WP_184511458.1">
    <property type="nucleotide sequence ID" value="NZ_JACHVT010000015.1"/>
</dbReference>
<protein>
    <submittedName>
        <fullName evidence="3">Adenylate kinase family enzyme</fullName>
    </submittedName>
</protein>
<dbReference type="SMART" id="SM00382">
    <property type="entry name" value="AAA"/>
    <property type="match status" value="1"/>
</dbReference>
<evidence type="ECO:0000313" key="3">
    <source>
        <dbReference type="EMBL" id="MBB2988515.1"/>
    </source>
</evidence>
<feature type="domain" description="AAA+ ATPase" evidence="2">
    <location>
        <begin position="287"/>
        <end position="457"/>
    </location>
</feature>
<accession>A0A839Q2F5</accession>
<dbReference type="SUPFAM" id="SSF52540">
    <property type="entry name" value="P-loop containing nucleoside triphosphate hydrolases"/>
    <property type="match status" value="1"/>
</dbReference>
<dbReference type="GO" id="GO:0016301">
    <property type="term" value="F:kinase activity"/>
    <property type="evidence" value="ECO:0007669"/>
    <property type="project" value="UniProtKB-KW"/>
</dbReference>
<dbReference type="Pfam" id="PF05729">
    <property type="entry name" value="NACHT"/>
    <property type="match status" value="1"/>
</dbReference>